<comment type="caution">
    <text evidence="1">The sequence shown here is derived from an EMBL/GenBank/DDBJ whole genome shotgun (WGS) entry which is preliminary data.</text>
</comment>
<organism evidence="1 2">
    <name type="scientific">Symbiodinium necroappetens</name>
    <dbReference type="NCBI Taxonomy" id="1628268"/>
    <lineage>
        <taxon>Eukaryota</taxon>
        <taxon>Sar</taxon>
        <taxon>Alveolata</taxon>
        <taxon>Dinophyceae</taxon>
        <taxon>Suessiales</taxon>
        <taxon>Symbiodiniaceae</taxon>
        <taxon>Symbiodinium</taxon>
    </lineage>
</organism>
<evidence type="ECO:0000313" key="1">
    <source>
        <dbReference type="EMBL" id="CAE7863156.1"/>
    </source>
</evidence>
<dbReference type="Proteomes" id="UP000601435">
    <property type="component" value="Unassembled WGS sequence"/>
</dbReference>
<gene>
    <name evidence="1" type="primary">Upf1</name>
    <name evidence="1" type="ORF">SNEC2469_LOCUS27420</name>
</gene>
<sequence>MANELAKNQATEEQIEGICDLLRSNKVEKALQFVQKELGDVSKANSMSVKQLGQLVNAVGLRTPQEPFFLPDPALLELPTVPLL</sequence>
<protein>
    <submittedName>
        <fullName evidence="1">Upf1 protein</fullName>
    </submittedName>
</protein>
<reference evidence="1" key="1">
    <citation type="submission" date="2021-02" db="EMBL/GenBank/DDBJ databases">
        <authorList>
            <person name="Dougan E. K."/>
            <person name="Rhodes N."/>
            <person name="Thang M."/>
            <person name="Chan C."/>
        </authorList>
    </citation>
    <scope>NUCLEOTIDE SEQUENCE</scope>
</reference>
<dbReference type="AlphaFoldDB" id="A0A813ABF1"/>
<proteinExistence type="predicted"/>
<keyword evidence="2" id="KW-1185">Reference proteome</keyword>
<dbReference type="EMBL" id="CAJNJA010057722">
    <property type="protein sequence ID" value="CAE7863156.1"/>
    <property type="molecule type" value="Genomic_DNA"/>
</dbReference>
<evidence type="ECO:0000313" key="2">
    <source>
        <dbReference type="Proteomes" id="UP000601435"/>
    </source>
</evidence>
<name>A0A813ABF1_9DINO</name>
<accession>A0A813ABF1</accession>
<dbReference type="OrthoDB" id="10493813at2759"/>